<dbReference type="KEGG" id="rga:RGR602_CH02322"/>
<evidence type="ECO:0000256" key="2">
    <source>
        <dbReference type="ARBA" id="ARBA00008224"/>
    </source>
</evidence>
<feature type="transmembrane region" description="Helical" evidence="15">
    <location>
        <begin position="30"/>
        <end position="62"/>
    </location>
</feature>
<dbReference type="GO" id="GO:0015097">
    <property type="term" value="F:mercury ion transmembrane transporter activity"/>
    <property type="evidence" value="ECO:0007669"/>
    <property type="project" value="InterPro"/>
</dbReference>
<evidence type="ECO:0000256" key="6">
    <source>
        <dbReference type="ARBA" id="ARBA00022475"/>
    </source>
</evidence>
<dbReference type="Pfam" id="PF02411">
    <property type="entry name" value="MerT"/>
    <property type="match status" value="1"/>
</dbReference>
<evidence type="ECO:0000256" key="11">
    <source>
        <dbReference type="ARBA" id="ARBA00022989"/>
    </source>
</evidence>
<evidence type="ECO:0000256" key="1">
    <source>
        <dbReference type="ARBA" id="ARBA00004429"/>
    </source>
</evidence>
<comment type="function">
    <text evidence="14">Involved in mercury resistance. Probably transfers a mercuric ion from the periplasmic Hg(2+)-binding protein MerP to the cytoplasmic mercuric reductase MerA.</text>
</comment>
<evidence type="ECO:0000313" key="16">
    <source>
        <dbReference type="EMBL" id="AJD41648.1"/>
    </source>
</evidence>
<organism evidence="16 17">
    <name type="scientific">Rhizobium gallicum bv. gallicum R602sp</name>
    <dbReference type="NCBI Taxonomy" id="1041138"/>
    <lineage>
        <taxon>Bacteria</taxon>
        <taxon>Pseudomonadati</taxon>
        <taxon>Pseudomonadota</taxon>
        <taxon>Alphaproteobacteria</taxon>
        <taxon>Hyphomicrobiales</taxon>
        <taxon>Rhizobiaceae</taxon>
        <taxon>Rhizobium/Agrobacterium group</taxon>
        <taxon>Rhizobium</taxon>
    </lineage>
</organism>
<evidence type="ECO:0000313" key="17">
    <source>
        <dbReference type="Proteomes" id="UP000031368"/>
    </source>
</evidence>
<dbReference type="Proteomes" id="UP000031368">
    <property type="component" value="Chromosome"/>
</dbReference>
<keyword evidence="10" id="KW-0476">Mercury</keyword>
<feature type="transmembrane region" description="Helical" evidence="15">
    <location>
        <begin position="115"/>
        <end position="134"/>
    </location>
</feature>
<evidence type="ECO:0000256" key="4">
    <source>
        <dbReference type="ARBA" id="ARBA00022448"/>
    </source>
</evidence>
<evidence type="ECO:0000256" key="9">
    <source>
        <dbReference type="ARBA" id="ARBA00022723"/>
    </source>
</evidence>
<feature type="transmembrane region" description="Helical" evidence="15">
    <location>
        <begin position="74"/>
        <end position="92"/>
    </location>
</feature>
<sequence>MRSMCMTARMKIGEADDQPKKETRQSINGLLAAGGIIAALGASSCCVVPLALLALGISGAWIGNLTAFAPYQPLFVTAAIGCLAVGFLRVYFPQKASCANGTSCTHPRSSHLTKFSLWVAAVLVTVAVAFPYLARFFLET</sequence>
<dbReference type="HOGENOM" id="CLU_151729_0_0_5"/>
<evidence type="ECO:0000256" key="5">
    <source>
        <dbReference type="ARBA" id="ARBA00022466"/>
    </source>
</evidence>
<keyword evidence="12 15" id="KW-0472">Membrane</keyword>
<comment type="subcellular location">
    <subcellularLocation>
        <location evidence="1">Cell inner membrane</location>
        <topology evidence="1">Multi-pass membrane protein</topology>
    </subcellularLocation>
</comment>
<reference evidence="16 17" key="1">
    <citation type="submission" date="2013-11" db="EMBL/GenBank/DDBJ databases">
        <title>Complete genome sequence of Rhizobium gallicum bv. gallicum R602.</title>
        <authorList>
            <person name="Bustos P."/>
            <person name="Santamaria R.I."/>
            <person name="Lozano L."/>
            <person name="Acosta J.L."/>
            <person name="Ormeno-Orrillo E."/>
            <person name="Rogel M.A."/>
            <person name="Romero D."/>
            <person name="Cevallos M.A."/>
            <person name="Martinez-Romero E."/>
            <person name="Gonzalez V."/>
        </authorList>
    </citation>
    <scope>NUCLEOTIDE SEQUENCE [LARGE SCALE GENOMIC DNA]</scope>
    <source>
        <strain evidence="16 17">R602</strain>
    </source>
</reference>
<keyword evidence="17" id="KW-1185">Reference proteome</keyword>
<evidence type="ECO:0000256" key="15">
    <source>
        <dbReference type="SAM" id="Phobius"/>
    </source>
</evidence>
<evidence type="ECO:0000256" key="7">
    <source>
        <dbReference type="ARBA" id="ARBA00022519"/>
    </source>
</evidence>
<dbReference type="InterPro" id="IPR003457">
    <property type="entry name" value="Transprt_MerT"/>
</dbReference>
<evidence type="ECO:0000256" key="14">
    <source>
        <dbReference type="ARBA" id="ARBA00045720"/>
    </source>
</evidence>
<evidence type="ECO:0000256" key="3">
    <source>
        <dbReference type="ARBA" id="ARBA00017053"/>
    </source>
</evidence>
<proteinExistence type="inferred from homology"/>
<gene>
    <name evidence="16" type="primary">merT</name>
    <name evidence="16" type="ORF">RGR602_CH02322</name>
</gene>
<evidence type="ECO:0000256" key="13">
    <source>
        <dbReference type="ARBA" id="ARBA00030934"/>
    </source>
</evidence>
<dbReference type="GO" id="GO:0005886">
    <property type="term" value="C:plasma membrane"/>
    <property type="evidence" value="ECO:0007669"/>
    <property type="project" value="UniProtKB-SubCell"/>
</dbReference>
<evidence type="ECO:0000256" key="10">
    <source>
        <dbReference type="ARBA" id="ARBA00022914"/>
    </source>
</evidence>
<keyword evidence="9" id="KW-0479">Metal-binding</keyword>
<keyword evidence="7" id="KW-0997">Cell inner membrane</keyword>
<keyword evidence="4" id="KW-0813">Transport</keyword>
<comment type="similarity">
    <text evidence="2">Belongs to the MerT family.</text>
</comment>
<dbReference type="GO" id="GO:0046872">
    <property type="term" value="F:metal ion binding"/>
    <property type="evidence" value="ECO:0007669"/>
    <property type="project" value="UniProtKB-KW"/>
</dbReference>
<keyword evidence="11 15" id="KW-1133">Transmembrane helix</keyword>
<accession>A0A0B4X549</accession>
<evidence type="ECO:0000256" key="8">
    <source>
        <dbReference type="ARBA" id="ARBA00022692"/>
    </source>
</evidence>
<keyword evidence="5" id="KW-0475">Mercuric resistance</keyword>
<keyword evidence="6" id="KW-1003">Cell membrane</keyword>
<evidence type="ECO:0000256" key="12">
    <source>
        <dbReference type="ARBA" id="ARBA00023136"/>
    </source>
</evidence>
<dbReference type="AlphaFoldDB" id="A0A0B4X549"/>
<protein>
    <recommendedName>
        <fullName evidence="3">Mercuric transport protein MerT</fullName>
    </recommendedName>
    <alternativeName>
        <fullName evidence="13">Mercury ion transport protein</fullName>
    </alternativeName>
</protein>
<keyword evidence="8 15" id="KW-0812">Transmembrane</keyword>
<dbReference type="EMBL" id="CP006877">
    <property type="protein sequence ID" value="AJD41648.1"/>
    <property type="molecule type" value="Genomic_DNA"/>
</dbReference>
<name>A0A0B4X549_9HYPH</name>